<dbReference type="EMBL" id="GDJX01005231">
    <property type="protein sequence ID" value="JAT62705.1"/>
    <property type="molecule type" value="Transcribed_RNA"/>
</dbReference>
<dbReference type="InterPro" id="IPR010399">
    <property type="entry name" value="Tify_dom"/>
</dbReference>
<name>A0A1D1Z743_9ARAE</name>
<gene>
    <name evidence="2" type="primary">TIFY10B_3</name>
    <name evidence="2" type="ORF">g.26982</name>
</gene>
<protein>
    <submittedName>
        <fullName evidence="2">Protein TIFY 10B</fullName>
    </submittedName>
</protein>
<dbReference type="PROSITE" id="PS51320">
    <property type="entry name" value="TIFY"/>
    <property type="match status" value="1"/>
</dbReference>
<organism evidence="2">
    <name type="scientific">Anthurium amnicola</name>
    <dbReference type="NCBI Taxonomy" id="1678845"/>
    <lineage>
        <taxon>Eukaryota</taxon>
        <taxon>Viridiplantae</taxon>
        <taxon>Streptophyta</taxon>
        <taxon>Embryophyta</taxon>
        <taxon>Tracheophyta</taxon>
        <taxon>Spermatophyta</taxon>
        <taxon>Magnoliopsida</taxon>
        <taxon>Liliopsida</taxon>
        <taxon>Araceae</taxon>
        <taxon>Pothoideae</taxon>
        <taxon>Potheae</taxon>
        <taxon>Anthurium</taxon>
    </lineage>
</organism>
<feature type="non-terminal residue" evidence="2">
    <location>
        <position position="111"/>
    </location>
</feature>
<feature type="non-terminal residue" evidence="2">
    <location>
        <position position="1"/>
    </location>
</feature>
<sequence length="111" mass="11717">SQYLKEKGSFGDLGLGLGMAPAGPHRLQGEPGMLLRTLNLLPGAGDGQGADGDAVPEHPKVDLLQSVELFPRRPGFGAVSDTIPDLNRELRAATMTIFYGGKVVVFDNFPA</sequence>
<evidence type="ECO:0000259" key="1">
    <source>
        <dbReference type="PROSITE" id="PS51320"/>
    </source>
</evidence>
<accession>A0A1D1Z743</accession>
<dbReference type="AlphaFoldDB" id="A0A1D1Z743"/>
<feature type="domain" description="Tify" evidence="1">
    <location>
        <begin position="88"/>
        <end position="111"/>
    </location>
</feature>
<proteinExistence type="predicted"/>
<dbReference type="Pfam" id="PF06200">
    <property type="entry name" value="tify"/>
    <property type="match status" value="1"/>
</dbReference>
<reference evidence="2" key="1">
    <citation type="submission" date="2015-07" db="EMBL/GenBank/DDBJ databases">
        <title>Transcriptome Assembly of Anthurium amnicola.</title>
        <authorList>
            <person name="Suzuki J."/>
        </authorList>
    </citation>
    <scope>NUCLEOTIDE SEQUENCE</scope>
</reference>
<evidence type="ECO:0000313" key="2">
    <source>
        <dbReference type="EMBL" id="JAT62705.1"/>
    </source>
</evidence>